<dbReference type="Proteomes" id="UP000777560">
    <property type="component" value="Unassembled WGS sequence"/>
</dbReference>
<dbReference type="EMBL" id="QUAV01000001">
    <property type="protein sequence ID" value="TPR26421.1"/>
    <property type="molecule type" value="Genomic_DNA"/>
</dbReference>
<gene>
    <name evidence="1" type="ORF">DY114_01625</name>
</gene>
<accession>A0ABY2YYR7</accession>
<evidence type="ECO:0000313" key="2">
    <source>
        <dbReference type="Proteomes" id="UP000777560"/>
    </source>
</evidence>
<evidence type="ECO:0000313" key="1">
    <source>
        <dbReference type="EMBL" id="TPR26421.1"/>
    </source>
</evidence>
<keyword evidence="2" id="KW-1185">Reference proteome</keyword>
<protein>
    <submittedName>
        <fullName evidence="1">Uncharacterized protein</fullName>
    </submittedName>
</protein>
<organism evidence="1 2">
    <name type="scientific">Apilactobacillus micheneri</name>
    <dbReference type="NCBI Taxonomy" id="1899430"/>
    <lineage>
        <taxon>Bacteria</taxon>
        <taxon>Bacillati</taxon>
        <taxon>Bacillota</taxon>
        <taxon>Bacilli</taxon>
        <taxon>Lactobacillales</taxon>
        <taxon>Lactobacillaceae</taxon>
        <taxon>Apilactobacillus</taxon>
    </lineage>
</organism>
<dbReference type="RefSeq" id="WP_140925789.1">
    <property type="nucleotide sequence ID" value="NZ_QUAU01000001.1"/>
</dbReference>
<name>A0ABY2YYR7_9LACO</name>
<sequence length="192" mass="22071">MKKIINISLSILTVLIALLFIQNTKNINIHASVTPTTYNKNELKALGFSKSNHFPKAFYGKWYNASKESNYGTKEKSPISINKVTIKKNILNDGGLIYNLKTNKQHKNHFPIMIGKKLIKIHDSFKNNNKAIWALPIYKDNNLWYMPIKNKKIGMSVVVPNSKKSGLPNHVSITTWYYKSMKQAKKNYQLDN</sequence>
<comment type="caution">
    <text evidence="1">The sequence shown here is derived from an EMBL/GenBank/DDBJ whole genome shotgun (WGS) entry which is preliminary data.</text>
</comment>
<proteinExistence type="predicted"/>
<reference evidence="1 2" key="1">
    <citation type="submission" date="2018-08" db="EMBL/GenBank/DDBJ databases">
        <title>Comparative genomics of wild bee and flower associated Lactobacillus reveals potential adaptation to the bee host.</title>
        <authorList>
            <person name="Vuong H.Q."/>
            <person name="Mcfrederick Q.S."/>
        </authorList>
    </citation>
    <scope>NUCLEOTIDE SEQUENCE [LARGE SCALE GENOMIC DNA]</scope>
    <source>
        <strain evidence="1 2">HV_13</strain>
    </source>
</reference>